<comment type="caution">
    <text evidence="4">The sequence shown here is derived from an EMBL/GenBank/DDBJ whole genome shotgun (WGS) entry which is preliminary data.</text>
</comment>
<organism evidence="4 5">
    <name type="scientific">Mucilaginibacter gotjawali</name>
    <dbReference type="NCBI Taxonomy" id="1550579"/>
    <lineage>
        <taxon>Bacteria</taxon>
        <taxon>Pseudomonadati</taxon>
        <taxon>Bacteroidota</taxon>
        <taxon>Sphingobacteriia</taxon>
        <taxon>Sphingobacteriales</taxon>
        <taxon>Sphingobacteriaceae</taxon>
        <taxon>Mucilaginibacter</taxon>
    </lineage>
</organism>
<protein>
    <recommendedName>
        <fullName evidence="6">Carbohydrate-binding domain-containing protein</fullName>
    </recommendedName>
</protein>
<dbReference type="InterPro" id="IPR045670">
    <property type="entry name" value="DUF5916"/>
</dbReference>
<evidence type="ECO:0000259" key="3">
    <source>
        <dbReference type="Pfam" id="PF19313"/>
    </source>
</evidence>
<dbReference type="CDD" id="cd09618">
    <property type="entry name" value="CBM9_like_2"/>
    <property type="match status" value="1"/>
</dbReference>
<feature type="chain" id="PRO_5032469751" description="Carbohydrate-binding domain-containing protein" evidence="1">
    <location>
        <begin position="19"/>
        <end position="739"/>
    </location>
</feature>
<evidence type="ECO:0000313" key="5">
    <source>
        <dbReference type="Proteomes" id="UP000539265"/>
    </source>
</evidence>
<dbReference type="Gene3D" id="2.60.40.1190">
    <property type="match status" value="1"/>
</dbReference>
<feature type="domain" description="Carbohydrate-binding" evidence="2">
    <location>
        <begin position="44"/>
        <end position="204"/>
    </location>
</feature>
<dbReference type="InterPro" id="IPR010502">
    <property type="entry name" value="Carb-bd_dom_fam9"/>
</dbReference>
<dbReference type="GO" id="GO:0004553">
    <property type="term" value="F:hydrolase activity, hydrolyzing O-glycosyl compounds"/>
    <property type="evidence" value="ECO:0007669"/>
    <property type="project" value="InterPro"/>
</dbReference>
<proteinExistence type="predicted"/>
<name>A0A839SBN2_9SPHI</name>
<evidence type="ECO:0000313" key="4">
    <source>
        <dbReference type="EMBL" id="MBB3054673.1"/>
    </source>
</evidence>
<feature type="domain" description="DUF5916" evidence="3">
    <location>
        <begin position="241"/>
        <end position="328"/>
    </location>
</feature>
<evidence type="ECO:0000256" key="1">
    <source>
        <dbReference type="SAM" id="SignalP"/>
    </source>
</evidence>
<dbReference type="GO" id="GO:0016052">
    <property type="term" value="P:carbohydrate catabolic process"/>
    <property type="evidence" value="ECO:0007669"/>
    <property type="project" value="InterPro"/>
</dbReference>
<dbReference type="SUPFAM" id="SSF49344">
    <property type="entry name" value="CBD9-like"/>
    <property type="match status" value="1"/>
</dbReference>
<accession>A0A839SBN2</accession>
<evidence type="ECO:0008006" key="6">
    <source>
        <dbReference type="Google" id="ProtNLM"/>
    </source>
</evidence>
<gene>
    <name evidence="4" type="ORF">FHS11_001083</name>
</gene>
<dbReference type="Proteomes" id="UP000539265">
    <property type="component" value="Unassembled WGS sequence"/>
</dbReference>
<keyword evidence="1" id="KW-0732">Signal</keyword>
<dbReference type="GO" id="GO:0030246">
    <property type="term" value="F:carbohydrate binding"/>
    <property type="evidence" value="ECO:0007669"/>
    <property type="project" value="InterPro"/>
</dbReference>
<dbReference type="EMBL" id="JACHWX010000002">
    <property type="protein sequence ID" value="MBB3054673.1"/>
    <property type="molecule type" value="Genomic_DNA"/>
</dbReference>
<evidence type="ECO:0000259" key="2">
    <source>
        <dbReference type="Pfam" id="PF06452"/>
    </source>
</evidence>
<feature type="signal peptide" evidence="1">
    <location>
        <begin position="1"/>
        <end position="18"/>
    </location>
</feature>
<dbReference type="Pfam" id="PF06452">
    <property type="entry name" value="CBM9_1"/>
    <property type="match status" value="1"/>
</dbReference>
<dbReference type="AlphaFoldDB" id="A0A839SBN2"/>
<keyword evidence="5" id="KW-1185">Reference proteome</keyword>
<sequence length="739" mass="83561">MIKKLPFLLLFISSYAFAQDADFFKPDSIRKTVKAVKISTNIKVDGLLDEPEWLLAPASPDFIQIEPYQGKAPNFATLVKVLYNQKYLYFGITCKDPLGKKAIMASDFVRDFDYTRHDLVNLSIDAFNDKRNAMVFATNAYGVQRDLLSFDDLYYDIDWNGLWAVRTNRTDSGWTAEIAIPWKTLRYPKRADTVQSWGFNVYRNRRYTNEVTALSPFPRVFSATHMDYAGVLTNLQPPPPATNIQVDPYFLTSYDHYTNFGSAEPVHASSIKVGGDLKWAINSNSVLDLTAHTDFAQADADIQVNNITRFSVFFPEKRQFFLENASLFGMQVNPLPDGSGGSMNYQPFFSRSIGLDTAGNPIPIVAGGRFVYRSSKLNFGAIAIRQQGANDLPGTNFFVGRVSENFGSQDRVGALISVKNQPGGSNIETTVDGFFRLGESNSLNTLLTQSTTTNTGQKGFGGIMQYYNSNNHYKIWWTESVVTKNFDPQMGFVSRKDVIGTTPGINFYYRGSLLPFKSVLLAFEPGFLPELYYTASTGKFAEMDLPLFPVWLNFKSGAYFGYGIDPIRQHLTSVFQPLGVSIAPGDYSYLTHQFWASTDPSKIINLSFIYQTGSYFNGKLNSGDWKLQFAPVPYISFLGEYSRNHFEGVGENKTTTNVNLYVLRARFALNPRVQLTGIYQRNSLNNADNYNIRLSWEFLPLSYVYLIYNRGVTNMINNMVIQTQTEDHIIYKISYLQQF</sequence>
<dbReference type="Pfam" id="PF19313">
    <property type="entry name" value="DUF5916"/>
    <property type="match status" value="1"/>
</dbReference>
<reference evidence="4" key="1">
    <citation type="submission" date="2020-08" db="EMBL/GenBank/DDBJ databases">
        <title>Genomic Encyclopedia of Type Strains, Phase III (KMG-III): the genomes of soil and plant-associated and newly described type strains.</title>
        <authorList>
            <person name="Whitman W."/>
        </authorList>
    </citation>
    <scope>NUCLEOTIDE SEQUENCE [LARGE SCALE GENOMIC DNA]</scope>
    <source>
        <strain evidence="4">CECT 8628</strain>
    </source>
</reference>
<dbReference type="RefSeq" id="WP_183475820.1">
    <property type="nucleotide sequence ID" value="NZ_JACHWX010000002.1"/>
</dbReference>